<dbReference type="AlphaFoldDB" id="A0A248UHP2"/>
<reference evidence="1 2" key="1">
    <citation type="submission" date="2017-07" db="EMBL/GenBank/DDBJ databases">
        <title>Phylogenetic study on the rhizospheric bacterium Ochrobactrum sp. A44.</title>
        <authorList>
            <person name="Krzyzanowska D.M."/>
            <person name="Ossowicki A."/>
            <person name="Rajewska M."/>
            <person name="Maciag T."/>
            <person name="Kaczynski Z."/>
            <person name="Czerwicka M."/>
            <person name="Jafra S."/>
        </authorList>
    </citation>
    <scope>NUCLEOTIDE SEQUENCE [LARGE SCALE GENOMIC DNA]</scope>
    <source>
        <strain evidence="1 2">A44</strain>
    </source>
</reference>
<sequence>MYLTSLESPVNKTACLSKCNPKLQAEYYAALIKNPPERRQKVDAKDGQQMS</sequence>
<accession>A0A248UHP2</accession>
<dbReference type="Proteomes" id="UP000215256">
    <property type="component" value="Chromosome 1"/>
</dbReference>
<gene>
    <name evidence="1" type="ORF">CES85_2419</name>
</gene>
<dbReference type="KEGG" id="och:CES85_2419"/>
<name>A0A248UHP2_9HYPH</name>
<proteinExistence type="predicted"/>
<protein>
    <submittedName>
        <fullName evidence="1">Uncharacterized protein</fullName>
    </submittedName>
</protein>
<organism evidence="1 2">
    <name type="scientific">Ochrobactrum quorumnocens</name>
    <dbReference type="NCBI Taxonomy" id="271865"/>
    <lineage>
        <taxon>Bacteria</taxon>
        <taxon>Pseudomonadati</taxon>
        <taxon>Pseudomonadota</taxon>
        <taxon>Alphaproteobacteria</taxon>
        <taxon>Hyphomicrobiales</taxon>
        <taxon>Brucellaceae</taxon>
        <taxon>Brucella/Ochrobactrum group</taxon>
        <taxon>Ochrobactrum</taxon>
    </lineage>
</organism>
<evidence type="ECO:0000313" key="1">
    <source>
        <dbReference type="EMBL" id="ASV86353.1"/>
    </source>
</evidence>
<dbReference type="EMBL" id="CP022604">
    <property type="protein sequence ID" value="ASV86353.1"/>
    <property type="molecule type" value="Genomic_DNA"/>
</dbReference>
<evidence type="ECO:0000313" key="2">
    <source>
        <dbReference type="Proteomes" id="UP000215256"/>
    </source>
</evidence>